<accession>A0ABU1XCI8</accession>
<evidence type="ECO:0000313" key="2">
    <source>
        <dbReference type="Proteomes" id="UP001251217"/>
    </source>
</evidence>
<sequence length="90" mass="9903">MEIHRQAGVTVSMPSTLVVQQRSREVLDHFEVCPECGYAAHAYLTTTYYADGRTTVTTRGTCGLPCGWSGPTEVRKMTGPTRREPISSNP</sequence>
<organism evidence="1 2">
    <name type="scientific">Nocardia kruczakiae</name>
    <dbReference type="NCBI Taxonomy" id="261477"/>
    <lineage>
        <taxon>Bacteria</taxon>
        <taxon>Bacillati</taxon>
        <taxon>Actinomycetota</taxon>
        <taxon>Actinomycetes</taxon>
        <taxon>Mycobacteriales</taxon>
        <taxon>Nocardiaceae</taxon>
        <taxon>Nocardia</taxon>
    </lineage>
</organism>
<gene>
    <name evidence="1" type="ORF">J2W56_001994</name>
</gene>
<evidence type="ECO:0000313" key="1">
    <source>
        <dbReference type="EMBL" id="MDR7168263.1"/>
    </source>
</evidence>
<proteinExistence type="predicted"/>
<comment type="caution">
    <text evidence="1">The sequence shown here is derived from an EMBL/GenBank/DDBJ whole genome shotgun (WGS) entry which is preliminary data.</text>
</comment>
<keyword evidence="2" id="KW-1185">Reference proteome</keyword>
<dbReference type="Proteomes" id="UP001251217">
    <property type="component" value="Unassembled WGS sequence"/>
</dbReference>
<dbReference type="EMBL" id="JAVDWW010000003">
    <property type="protein sequence ID" value="MDR7168263.1"/>
    <property type="molecule type" value="Genomic_DNA"/>
</dbReference>
<protein>
    <submittedName>
        <fullName evidence="1">Uncharacterized protein</fullName>
    </submittedName>
</protein>
<name>A0ABU1XCI8_9NOCA</name>
<reference evidence="1 2" key="1">
    <citation type="submission" date="2023-07" db="EMBL/GenBank/DDBJ databases">
        <title>Sorghum-associated microbial communities from plants grown in Nebraska, USA.</title>
        <authorList>
            <person name="Schachtman D."/>
        </authorList>
    </citation>
    <scope>NUCLEOTIDE SEQUENCE [LARGE SCALE GENOMIC DNA]</scope>
    <source>
        <strain evidence="1 2">4272</strain>
    </source>
</reference>